<protein>
    <submittedName>
        <fullName evidence="3">DNA sulfur modification protein DndD</fullName>
    </submittedName>
</protein>
<dbReference type="InterPro" id="IPR038729">
    <property type="entry name" value="Rad50/SbcC_AAA"/>
</dbReference>
<evidence type="ECO:0000313" key="3">
    <source>
        <dbReference type="EMBL" id="MBK4717539.1"/>
    </source>
</evidence>
<feature type="domain" description="Rad50/SbcC-type AAA" evidence="2">
    <location>
        <begin position="5"/>
        <end position="158"/>
    </location>
</feature>
<proteinExistence type="predicted"/>
<keyword evidence="1" id="KW-0175">Coiled coil</keyword>
<dbReference type="Gene3D" id="3.40.50.300">
    <property type="entry name" value="P-loop containing nucleotide triphosphate hydrolases"/>
    <property type="match status" value="2"/>
</dbReference>
<dbReference type="Pfam" id="PF13476">
    <property type="entry name" value="AAA_23"/>
    <property type="match status" value="1"/>
</dbReference>
<dbReference type="Proteomes" id="UP000654452">
    <property type="component" value="Unassembled WGS sequence"/>
</dbReference>
<evidence type="ECO:0000259" key="2">
    <source>
        <dbReference type="Pfam" id="PF13476"/>
    </source>
</evidence>
<dbReference type="RefSeq" id="WP_200483908.1">
    <property type="nucleotide sequence ID" value="NZ_JAEPIV010000001.1"/>
</dbReference>
<evidence type="ECO:0000313" key="4">
    <source>
        <dbReference type="Proteomes" id="UP000654452"/>
    </source>
</evidence>
<dbReference type="PANTHER" id="PTHR32114">
    <property type="entry name" value="ABC TRANSPORTER ABCH.3"/>
    <property type="match status" value="1"/>
</dbReference>
<dbReference type="EMBL" id="JAEPIV010000001">
    <property type="protein sequence ID" value="MBK4717539.1"/>
    <property type="molecule type" value="Genomic_DNA"/>
</dbReference>
<comment type="caution">
    <text evidence="3">The sequence shown here is derived from an EMBL/GenBank/DDBJ whole genome shotgun (WGS) entry which is preliminary data.</text>
</comment>
<gene>
    <name evidence="3" type="primary">dndD</name>
    <name evidence="3" type="ORF">JJL56_01510</name>
</gene>
<dbReference type="InterPro" id="IPR027417">
    <property type="entry name" value="P-loop_NTPase"/>
</dbReference>
<accession>A0ABS1HRT1</accession>
<dbReference type="PANTHER" id="PTHR32114:SF2">
    <property type="entry name" value="ABC TRANSPORTER ABCH.3"/>
    <property type="match status" value="1"/>
</dbReference>
<dbReference type="SUPFAM" id="SSF52540">
    <property type="entry name" value="P-loop containing nucleoside triphosphate hydrolases"/>
    <property type="match status" value="1"/>
</dbReference>
<name>A0ABS1HRT1_9PROT</name>
<evidence type="ECO:0000256" key="1">
    <source>
        <dbReference type="SAM" id="Coils"/>
    </source>
</evidence>
<dbReference type="InterPro" id="IPR017599">
    <property type="entry name" value="DNA_S_DndD"/>
</dbReference>
<sequence length="659" mass="72653">MLFDEITLHNFGTYLGRQTIPLTPASAERPIVLFGGLNGAGKTTLLDALQLTLFGPHARCSGRGETSYADYLSSCISRGADVPEAAVELGFRHMREGREHRFHVRRSWSRTGKGCSERLEVIVDDRMDPLLTDHWAEQVEEYMPSRLAPLFLYDGEKIEGYADPKQSARMIATAVNSLLGLDLVERLASDLTLLERRKRAESKDAGGREALAALETEVEEAVARRQAAYTEEAVLNSRLARVRDLIGRAEKRYRQEGGALYDRRAEIEAELSAARERHSVAERALRDLATGPAPLLLVRDLLEEVAERDGAEARAALDREMAAALGERDAGVLEALASWGVLGDVSARLESFLKADRERRASAAGEPMFRLGGEARGILTELLSRDLPAASVQLAANLSATAEAAARLEECRAAVEAVPSADALASLVADRDRLLAEAAEVETALRRKAAEREAIAREVERKEKELERQRRDLAEDLVAVRENSRVVAACVRVRETLEGFGKETVRRHAERIGGLVLDSLHQLLRKGTLVTDISIDPETFALALKGKDGKSLTPERLSAGERQLLSVAVLWGLARASSRPLPTVIDTPLGRLDSTHRKLLLNRYFPRASHQVILLSTDEEIFGKYYETLEPWVGRSYALEYDDARAATTVRPGYFGGAR</sequence>
<dbReference type="NCBIfam" id="TIGR03185">
    <property type="entry name" value="DNA_S_dndD"/>
    <property type="match status" value="1"/>
</dbReference>
<reference evidence="3 4" key="1">
    <citation type="submission" date="2021-01" db="EMBL/GenBank/DDBJ databases">
        <title>Azospirillum sp. YIM DDC1 draft genome.</title>
        <authorList>
            <person name="Wang Y.-X."/>
        </authorList>
    </citation>
    <scope>NUCLEOTIDE SEQUENCE [LARGE SCALE GENOMIC DNA]</scope>
    <source>
        <strain evidence="3 4">YIM DDC1</strain>
    </source>
</reference>
<feature type="coiled-coil region" evidence="1">
    <location>
        <begin position="424"/>
        <end position="483"/>
    </location>
</feature>
<organism evidence="3 4">
    <name type="scientific">Azospirillum aestuarii</name>
    <dbReference type="NCBI Taxonomy" id="2802052"/>
    <lineage>
        <taxon>Bacteria</taxon>
        <taxon>Pseudomonadati</taxon>
        <taxon>Pseudomonadota</taxon>
        <taxon>Alphaproteobacteria</taxon>
        <taxon>Rhodospirillales</taxon>
        <taxon>Azospirillaceae</taxon>
        <taxon>Azospirillum</taxon>
    </lineage>
</organism>
<keyword evidence="4" id="KW-1185">Reference proteome</keyword>